<evidence type="ECO:0000313" key="2">
    <source>
        <dbReference type="Proteomes" id="UP000479000"/>
    </source>
</evidence>
<proteinExistence type="predicted"/>
<protein>
    <submittedName>
        <fullName evidence="1">Uncharacterized protein</fullName>
    </submittedName>
</protein>
<sequence>MTGIIIIYNIIPPVLLPCSGEDSRCHNRPPGLPPLDSRPYRLFICRFGSVARRPPTQTPIGDGFRSIRNFRVARTTRAKMVFHTQSQGHVHVSEILCSVKSKKYRDP</sequence>
<dbReference type="AlphaFoldDB" id="A0A6H5GLQ3"/>
<dbReference type="Proteomes" id="UP000479000">
    <property type="component" value="Unassembled WGS sequence"/>
</dbReference>
<accession>A0A6H5GLQ3</accession>
<feature type="non-terminal residue" evidence="1">
    <location>
        <position position="107"/>
    </location>
</feature>
<name>A0A6H5GLQ3_9HEMI</name>
<gene>
    <name evidence="1" type="ORF">NTEN_LOCUS9577</name>
</gene>
<dbReference type="EMBL" id="CADCXU010014446">
    <property type="protein sequence ID" value="CAB0004100.1"/>
    <property type="molecule type" value="Genomic_DNA"/>
</dbReference>
<organism evidence="1 2">
    <name type="scientific">Nesidiocoris tenuis</name>
    <dbReference type="NCBI Taxonomy" id="355587"/>
    <lineage>
        <taxon>Eukaryota</taxon>
        <taxon>Metazoa</taxon>
        <taxon>Ecdysozoa</taxon>
        <taxon>Arthropoda</taxon>
        <taxon>Hexapoda</taxon>
        <taxon>Insecta</taxon>
        <taxon>Pterygota</taxon>
        <taxon>Neoptera</taxon>
        <taxon>Paraneoptera</taxon>
        <taxon>Hemiptera</taxon>
        <taxon>Heteroptera</taxon>
        <taxon>Panheteroptera</taxon>
        <taxon>Cimicomorpha</taxon>
        <taxon>Miridae</taxon>
        <taxon>Dicyphina</taxon>
        <taxon>Nesidiocoris</taxon>
    </lineage>
</organism>
<keyword evidence="2" id="KW-1185">Reference proteome</keyword>
<evidence type="ECO:0000313" key="1">
    <source>
        <dbReference type="EMBL" id="CAB0004100.1"/>
    </source>
</evidence>
<reference evidence="1 2" key="1">
    <citation type="submission" date="2020-02" db="EMBL/GenBank/DDBJ databases">
        <authorList>
            <person name="Ferguson B K."/>
        </authorList>
    </citation>
    <scope>NUCLEOTIDE SEQUENCE [LARGE SCALE GENOMIC DNA]</scope>
</reference>